<evidence type="ECO:0000256" key="8">
    <source>
        <dbReference type="ARBA" id="ARBA00023014"/>
    </source>
</evidence>
<keyword evidence="5" id="KW-0479">Metal-binding</keyword>
<comment type="cofactor">
    <cofactor evidence="2">
        <name>[4Fe-4S] cluster</name>
        <dbReference type="ChEBI" id="CHEBI:49883"/>
    </cofactor>
</comment>
<evidence type="ECO:0000256" key="7">
    <source>
        <dbReference type="ARBA" id="ARBA00023004"/>
    </source>
</evidence>
<dbReference type="KEGG" id="bgd:bgla_2g08070"/>
<evidence type="ECO:0000256" key="9">
    <source>
        <dbReference type="SAM" id="MobiDB-lite"/>
    </source>
</evidence>
<dbReference type="InterPro" id="IPR051793">
    <property type="entry name" value="NADH:flavin_oxidoreductase"/>
</dbReference>
<dbReference type="InterPro" id="IPR013785">
    <property type="entry name" value="Aldolase_TIM"/>
</dbReference>
<feature type="region of interest" description="Disordered" evidence="9">
    <location>
        <begin position="366"/>
        <end position="387"/>
    </location>
</feature>
<dbReference type="GO" id="GO:0010181">
    <property type="term" value="F:FMN binding"/>
    <property type="evidence" value="ECO:0007669"/>
    <property type="project" value="InterPro"/>
</dbReference>
<keyword evidence="6" id="KW-0560">Oxidoreductase</keyword>
<gene>
    <name evidence="11" type="ordered locus">bgla_2g08070</name>
</gene>
<dbReference type="InterPro" id="IPR001155">
    <property type="entry name" value="OxRdtase_FMN_N"/>
</dbReference>
<name>F2LLA6_BURGS</name>
<dbReference type="SUPFAM" id="SSF51395">
    <property type="entry name" value="FMN-linked oxidoreductases"/>
    <property type="match status" value="1"/>
</dbReference>
<evidence type="ECO:0000256" key="1">
    <source>
        <dbReference type="ARBA" id="ARBA00001917"/>
    </source>
</evidence>
<evidence type="ECO:0000313" key="12">
    <source>
        <dbReference type="Proteomes" id="UP000008316"/>
    </source>
</evidence>
<organism evidence="11 12">
    <name type="scientific">Burkholderia gladioli (strain BSR3)</name>
    <dbReference type="NCBI Taxonomy" id="999541"/>
    <lineage>
        <taxon>Bacteria</taxon>
        <taxon>Pseudomonadati</taxon>
        <taxon>Pseudomonadota</taxon>
        <taxon>Betaproteobacteria</taxon>
        <taxon>Burkholderiales</taxon>
        <taxon>Burkholderiaceae</taxon>
        <taxon>Burkholderia</taxon>
    </lineage>
</organism>
<proteinExistence type="predicted"/>
<feature type="domain" description="NADH:flavin oxidoreductase/NADH oxidase N-terminal" evidence="10">
    <location>
        <begin position="5"/>
        <end position="282"/>
    </location>
</feature>
<reference evidence="11 12" key="1">
    <citation type="journal article" date="2011" name="J. Bacteriol.">
        <title>Complete genome sequence of Burkholderia gladioli BSR3.</title>
        <authorList>
            <person name="Seo Y.S."/>
            <person name="Lim J."/>
            <person name="Choi B.S."/>
            <person name="Kim H."/>
            <person name="Goo E."/>
            <person name="Lee B."/>
            <person name="Lim J.S."/>
            <person name="Choi I.Y."/>
            <person name="Moon J.S."/>
            <person name="Kim J."/>
            <person name="Hwang I."/>
        </authorList>
    </citation>
    <scope>NUCLEOTIDE SEQUENCE [LARGE SCALE GENOMIC DNA]</scope>
    <source>
        <strain evidence="11 12">BSR3</strain>
    </source>
</reference>
<dbReference type="RefSeq" id="WP_013689596.1">
    <property type="nucleotide sequence ID" value="NC_015376.1"/>
</dbReference>
<protein>
    <submittedName>
        <fullName evidence="11">Oxidoreductase, FAD/FMN-binding superfamily</fullName>
    </submittedName>
</protein>
<accession>F2LLA6</accession>
<evidence type="ECO:0000256" key="2">
    <source>
        <dbReference type="ARBA" id="ARBA00001966"/>
    </source>
</evidence>
<dbReference type="PANTHER" id="PTHR42917">
    <property type="entry name" value="2,4-DIENOYL-COA REDUCTASE"/>
    <property type="match status" value="1"/>
</dbReference>
<evidence type="ECO:0000256" key="4">
    <source>
        <dbReference type="ARBA" id="ARBA00022643"/>
    </source>
</evidence>
<dbReference type="eggNOG" id="COG1902">
    <property type="taxonomic scope" value="Bacteria"/>
</dbReference>
<dbReference type="PANTHER" id="PTHR42917:SF2">
    <property type="entry name" value="2,4-DIENOYL-COA REDUCTASE [(2E)-ENOYL-COA-PRODUCING]"/>
    <property type="match status" value="1"/>
</dbReference>
<evidence type="ECO:0000256" key="3">
    <source>
        <dbReference type="ARBA" id="ARBA00022630"/>
    </source>
</evidence>
<keyword evidence="3" id="KW-0285">Flavoprotein</keyword>
<evidence type="ECO:0000256" key="6">
    <source>
        <dbReference type="ARBA" id="ARBA00023002"/>
    </source>
</evidence>
<dbReference type="Pfam" id="PF00724">
    <property type="entry name" value="Oxidored_FMN"/>
    <property type="match status" value="1"/>
</dbReference>
<sequence length="387" mass="41437">MTDVLFTPFSIKSLTLKNRIVMSAMTRGFSPGGVPNHDVAAYYRARAEGGVGLIITEAVAVRRPAAAELAGIPVFHTAEARAGWSAVVDGVHAAGGRIAAQLHHAGALRDADEMGAPEIRNDEPNTMTQADIDDTVAAFAEAAATARSLGFDAVEIHGANGNLIDQFLWDGRNTREDGWGGSVLARTRFAAEIVRAVRNTVGETFPVLFRISQFKQRAFDARIAADPYEFGTILNVLSDAGVDVFHASQRRFWEPAFEPSALNLAGWARRLSGKPAITVGSVGLDGPDITDLLTGKGGNAGPGGLDELRKRVEAGEFDLVAVGRALLTDPTWPNKVREGRLNELRGFDLASLGSLVIHDPGTAGVREDTWHRQAMPDPSYPSGERHE</sequence>
<evidence type="ECO:0000259" key="10">
    <source>
        <dbReference type="Pfam" id="PF00724"/>
    </source>
</evidence>
<keyword evidence="7" id="KW-0408">Iron</keyword>
<dbReference type="Proteomes" id="UP000008316">
    <property type="component" value="Chromosome 2"/>
</dbReference>
<dbReference type="EMBL" id="CP002600">
    <property type="protein sequence ID" value="AEA63269.1"/>
    <property type="molecule type" value="Genomic_DNA"/>
</dbReference>
<dbReference type="GO" id="GO:0046872">
    <property type="term" value="F:metal ion binding"/>
    <property type="evidence" value="ECO:0007669"/>
    <property type="project" value="UniProtKB-KW"/>
</dbReference>
<keyword evidence="8" id="KW-0411">Iron-sulfur</keyword>
<keyword evidence="4" id="KW-0288">FMN</keyword>
<keyword evidence="12" id="KW-1185">Reference proteome</keyword>
<dbReference type="HOGENOM" id="CLU_012153_0_1_4"/>
<dbReference type="GO" id="GO:0016491">
    <property type="term" value="F:oxidoreductase activity"/>
    <property type="evidence" value="ECO:0007669"/>
    <property type="project" value="UniProtKB-KW"/>
</dbReference>
<dbReference type="GO" id="GO:0051536">
    <property type="term" value="F:iron-sulfur cluster binding"/>
    <property type="evidence" value="ECO:0007669"/>
    <property type="project" value="UniProtKB-KW"/>
</dbReference>
<dbReference type="Gene3D" id="3.20.20.70">
    <property type="entry name" value="Aldolase class I"/>
    <property type="match status" value="1"/>
</dbReference>
<dbReference type="AlphaFoldDB" id="F2LLA6"/>
<dbReference type="STRING" id="999541.bgla_2g08070"/>
<comment type="cofactor">
    <cofactor evidence="1">
        <name>FMN</name>
        <dbReference type="ChEBI" id="CHEBI:58210"/>
    </cofactor>
</comment>
<evidence type="ECO:0000256" key="5">
    <source>
        <dbReference type="ARBA" id="ARBA00022723"/>
    </source>
</evidence>
<evidence type="ECO:0000313" key="11">
    <source>
        <dbReference type="EMBL" id="AEA63269.1"/>
    </source>
</evidence>